<dbReference type="EMBL" id="JALJOT010000001">
    <property type="protein sequence ID" value="KAK9918025.1"/>
    <property type="molecule type" value="Genomic_DNA"/>
</dbReference>
<evidence type="ECO:0000313" key="1">
    <source>
        <dbReference type="EMBL" id="KAK9918025.1"/>
    </source>
</evidence>
<reference evidence="1 2" key="1">
    <citation type="journal article" date="2024" name="Nat. Commun.">
        <title>Phylogenomics reveals the evolutionary origins of lichenization in chlorophyte algae.</title>
        <authorList>
            <person name="Puginier C."/>
            <person name="Libourel C."/>
            <person name="Otte J."/>
            <person name="Skaloud P."/>
            <person name="Haon M."/>
            <person name="Grisel S."/>
            <person name="Petersen M."/>
            <person name="Berrin J.G."/>
            <person name="Delaux P.M."/>
            <person name="Dal Grande F."/>
            <person name="Keller J."/>
        </authorList>
    </citation>
    <scope>NUCLEOTIDE SEQUENCE [LARGE SCALE GENOMIC DNA]</scope>
    <source>
        <strain evidence="1 2">SAG 216-7</strain>
    </source>
</reference>
<accession>A0ABR2Z2Z4</accession>
<protein>
    <submittedName>
        <fullName evidence="1">Uncharacterized protein</fullName>
    </submittedName>
</protein>
<proteinExistence type="predicted"/>
<sequence>MLAELPIPAILGIITVGHEDFQEYICVELLQPSVTLQARHLQNWKPPIQMGQPCRSQYLYKALISS</sequence>
<keyword evidence="2" id="KW-1185">Reference proteome</keyword>
<gene>
    <name evidence="1" type="ORF">WJX75_000652</name>
</gene>
<comment type="caution">
    <text evidence="1">The sequence shown here is derived from an EMBL/GenBank/DDBJ whole genome shotgun (WGS) entry which is preliminary data.</text>
</comment>
<dbReference type="Proteomes" id="UP001491310">
    <property type="component" value="Unassembled WGS sequence"/>
</dbReference>
<organism evidence="1 2">
    <name type="scientific">Coccomyxa subellipsoidea</name>
    <dbReference type="NCBI Taxonomy" id="248742"/>
    <lineage>
        <taxon>Eukaryota</taxon>
        <taxon>Viridiplantae</taxon>
        <taxon>Chlorophyta</taxon>
        <taxon>core chlorophytes</taxon>
        <taxon>Trebouxiophyceae</taxon>
        <taxon>Trebouxiophyceae incertae sedis</taxon>
        <taxon>Coccomyxaceae</taxon>
        <taxon>Coccomyxa</taxon>
    </lineage>
</organism>
<evidence type="ECO:0000313" key="2">
    <source>
        <dbReference type="Proteomes" id="UP001491310"/>
    </source>
</evidence>
<name>A0ABR2Z2Z4_9CHLO</name>